<dbReference type="PANTHER" id="PTHR33434:SF2">
    <property type="entry name" value="FATTY ACID-BINDING PROTEIN TM_1468"/>
    <property type="match status" value="1"/>
</dbReference>
<feature type="domain" description="DhaL" evidence="1">
    <location>
        <begin position="11"/>
        <end position="204"/>
    </location>
</feature>
<proteinExistence type="predicted"/>
<dbReference type="AlphaFoldDB" id="A0A0B4FN21"/>
<dbReference type="PANTHER" id="PTHR33434">
    <property type="entry name" value="DEGV DOMAIN-CONTAINING PROTEIN DR_1986-RELATED"/>
    <property type="match status" value="1"/>
</dbReference>
<organism evidence="2 3">
    <name type="scientific">Fusobacterium necrophorum subsp. funduliforme B35</name>
    <dbReference type="NCBI Taxonomy" id="1226633"/>
    <lineage>
        <taxon>Bacteria</taxon>
        <taxon>Fusobacteriati</taxon>
        <taxon>Fusobacteriota</taxon>
        <taxon>Fusobacteriia</taxon>
        <taxon>Fusobacteriales</taxon>
        <taxon>Fusobacteriaceae</taxon>
        <taxon>Fusobacterium</taxon>
    </lineage>
</organism>
<dbReference type="EMBL" id="AUZI01000021">
    <property type="protein sequence ID" value="KID48697.1"/>
    <property type="molecule type" value="Genomic_DNA"/>
</dbReference>
<gene>
    <name evidence="2" type="ORF">C095_08140</name>
</gene>
<dbReference type="InterPro" id="IPR050270">
    <property type="entry name" value="DegV_domain_contain"/>
</dbReference>
<evidence type="ECO:0000313" key="2">
    <source>
        <dbReference type="EMBL" id="KID48697.1"/>
    </source>
</evidence>
<accession>A0A0B4FN21</accession>
<dbReference type="Proteomes" id="UP000031184">
    <property type="component" value="Unassembled WGS sequence"/>
</dbReference>
<protein>
    <recommendedName>
        <fullName evidence="1">DhaL domain-containing protein</fullName>
    </recommendedName>
</protein>
<dbReference type="GO" id="GO:0004371">
    <property type="term" value="F:glycerone kinase activity"/>
    <property type="evidence" value="ECO:0007669"/>
    <property type="project" value="InterPro"/>
</dbReference>
<reference evidence="2 3" key="1">
    <citation type="submission" date="2013-08" db="EMBL/GenBank/DDBJ databases">
        <title>An opportunistic ruminal bacterium that causes liver abscesses in cattle.</title>
        <authorList>
            <person name="Benahmed F.H."/>
            <person name="Rasmussen M."/>
            <person name="Harbottle H."/>
            <person name="Soppet D."/>
            <person name="Nagaraja T.G."/>
            <person name="Davidson M."/>
        </authorList>
    </citation>
    <scope>NUCLEOTIDE SEQUENCE [LARGE SCALE GENOMIC DNA]</scope>
    <source>
        <strain evidence="2 3">B35</strain>
    </source>
</reference>
<sequence length="295" mass="32743">MKIEIKSLNAVRLTKLFIAASRWLSKYADVLNDLNVYPVPDGDTGTNMSMTLQAVENELVKLDHEPNMKELSEIVSENILLGARGNSGTILSQIIQGFLSVVENTEEISIEVAAKAFMAAKDKAYQAVSQPVEGTILTVIRKVAEAAMSYQGPQDDFILFLVHLKNIANEAVENTPNELAKLKEAGVVDAGGKGIFYVLEGFEKSVTDPEMLKDLARIAKAKTVKRDKMEMAQEEEITFKYCTEFIIENGNFPLEEYKSKISPLGDSMVCAQTAKKQKHISIQIIPDKFWKLPLP</sequence>
<evidence type="ECO:0000313" key="3">
    <source>
        <dbReference type="Proteomes" id="UP000031184"/>
    </source>
</evidence>
<dbReference type="SUPFAM" id="SSF101473">
    <property type="entry name" value="DhaL-like"/>
    <property type="match status" value="1"/>
</dbReference>
<dbReference type="SMART" id="SM01120">
    <property type="entry name" value="Dak2"/>
    <property type="match status" value="1"/>
</dbReference>
<dbReference type="Pfam" id="PF21645">
    <property type="entry name" value="FakA-like_M"/>
    <property type="match status" value="1"/>
</dbReference>
<dbReference type="Gene3D" id="1.25.40.340">
    <property type="match status" value="1"/>
</dbReference>
<evidence type="ECO:0000259" key="1">
    <source>
        <dbReference type="PROSITE" id="PS51480"/>
    </source>
</evidence>
<dbReference type="InterPro" id="IPR048394">
    <property type="entry name" value="FakA-like_M"/>
</dbReference>
<dbReference type="GO" id="GO:0006071">
    <property type="term" value="P:glycerol metabolic process"/>
    <property type="evidence" value="ECO:0007669"/>
    <property type="project" value="InterPro"/>
</dbReference>
<comment type="caution">
    <text evidence="2">The sequence shown here is derived from an EMBL/GenBank/DDBJ whole genome shotgun (WGS) entry which is preliminary data.</text>
</comment>
<dbReference type="Pfam" id="PF02734">
    <property type="entry name" value="Dak2"/>
    <property type="match status" value="1"/>
</dbReference>
<name>A0A0B4FN21_9FUSO</name>
<dbReference type="PATRIC" id="fig|1226633.4.peg.1638"/>
<dbReference type="InterPro" id="IPR004007">
    <property type="entry name" value="DhaL_dom"/>
</dbReference>
<dbReference type="PROSITE" id="PS51480">
    <property type="entry name" value="DHAL"/>
    <property type="match status" value="1"/>
</dbReference>
<dbReference type="InterPro" id="IPR036117">
    <property type="entry name" value="DhaL_dom_sf"/>
</dbReference>